<dbReference type="PANTHER" id="PTHR43877">
    <property type="entry name" value="AMINOALKYLPHOSPHONATE N-ACETYLTRANSFERASE-RELATED-RELATED"/>
    <property type="match status" value="1"/>
</dbReference>
<keyword evidence="5" id="KW-1185">Reference proteome</keyword>
<dbReference type="SUPFAM" id="SSF55729">
    <property type="entry name" value="Acyl-CoA N-acyltransferases (Nat)"/>
    <property type="match status" value="1"/>
</dbReference>
<comment type="caution">
    <text evidence="4">The sequence shown here is derived from an EMBL/GenBank/DDBJ whole genome shotgun (WGS) entry which is preliminary data.</text>
</comment>
<dbReference type="PROSITE" id="PS51186">
    <property type="entry name" value="GNAT"/>
    <property type="match status" value="1"/>
</dbReference>
<dbReference type="RefSeq" id="WP_281736520.1">
    <property type="nucleotide sequence ID" value="NZ_JAKETQ010000002.1"/>
</dbReference>
<organism evidence="4 5">
    <name type="scientific">Paradevosia shaoguanensis</name>
    <dbReference type="NCBI Taxonomy" id="1335043"/>
    <lineage>
        <taxon>Bacteria</taxon>
        <taxon>Pseudomonadati</taxon>
        <taxon>Pseudomonadota</taxon>
        <taxon>Alphaproteobacteria</taxon>
        <taxon>Hyphomicrobiales</taxon>
        <taxon>Devosiaceae</taxon>
        <taxon>Paradevosia</taxon>
    </lineage>
</organism>
<dbReference type="InterPro" id="IPR000182">
    <property type="entry name" value="GNAT_dom"/>
</dbReference>
<dbReference type="Pfam" id="PF13508">
    <property type="entry name" value="Acetyltransf_7"/>
    <property type="match status" value="1"/>
</dbReference>
<accession>A0AA41QNY9</accession>
<evidence type="ECO:0000259" key="3">
    <source>
        <dbReference type="PROSITE" id="PS51186"/>
    </source>
</evidence>
<dbReference type="PANTHER" id="PTHR43877:SF2">
    <property type="entry name" value="AMINOALKYLPHOSPHONATE N-ACETYLTRANSFERASE-RELATED"/>
    <property type="match status" value="1"/>
</dbReference>
<evidence type="ECO:0000256" key="2">
    <source>
        <dbReference type="ARBA" id="ARBA00023315"/>
    </source>
</evidence>
<sequence length="168" mass="18303">MAIAIRDLEAGDQARIAEVDGGPAWNPNPLLWERYLEEQSRGERDVLLAVRGDAILAYGSLIWVSTYPPFKGEGIPEINNLVVAAAERGQGVASQLIAALELRARLAGRPVIGIGVGLYADYGAAQRLYPKLGYRPDGRGITYHEHPVAPGSSMPVDDDLVLWMTRRL</sequence>
<evidence type="ECO:0000313" key="4">
    <source>
        <dbReference type="EMBL" id="MCI0128317.1"/>
    </source>
</evidence>
<keyword evidence="2" id="KW-0012">Acyltransferase</keyword>
<dbReference type="Gene3D" id="3.40.630.30">
    <property type="match status" value="1"/>
</dbReference>
<dbReference type="Proteomes" id="UP001156140">
    <property type="component" value="Unassembled WGS sequence"/>
</dbReference>
<reference evidence="4" key="1">
    <citation type="submission" date="2022-03" db="EMBL/GenBank/DDBJ databases">
        <title>The complete genome sequence of a Methyloterrigena soli.</title>
        <authorList>
            <person name="Zi Z."/>
        </authorList>
    </citation>
    <scope>NUCLEOTIDE SEQUENCE</scope>
    <source>
        <strain evidence="4">M48</strain>
    </source>
</reference>
<evidence type="ECO:0000256" key="1">
    <source>
        <dbReference type="ARBA" id="ARBA00022679"/>
    </source>
</evidence>
<dbReference type="InterPro" id="IPR016181">
    <property type="entry name" value="Acyl_CoA_acyltransferase"/>
</dbReference>
<dbReference type="InterPro" id="IPR050832">
    <property type="entry name" value="Bact_Acetyltransf"/>
</dbReference>
<dbReference type="CDD" id="cd04301">
    <property type="entry name" value="NAT_SF"/>
    <property type="match status" value="1"/>
</dbReference>
<name>A0AA41QNY9_9HYPH</name>
<feature type="domain" description="N-acetyltransferase" evidence="3">
    <location>
        <begin position="3"/>
        <end position="168"/>
    </location>
</feature>
<proteinExistence type="predicted"/>
<protein>
    <submittedName>
        <fullName evidence="4">GNAT family N-acetyltransferase</fullName>
    </submittedName>
</protein>
<gene>
    <name evidence="4" type="ORF">ML536_15915</name>
</gene>
<evidence type="ECO:0000313" key="5">
    <source>
        <dbReference type="Proteomes" id="UP001156140"/>
    </source>
</evidence>
<dbReference type="AlphaFoldDB" id="A0AA41QNY9"/>
<keyword evidence="1" id="KW-0808">Transferase</keyword>
<dbReference type="GO" id="GO:0016747">
    <property type="term" value="F:acyltransferase activity, transferring groups other than amino-acyl groups"/>
    <property type="evidence" value="ECO:0007669"/>
    <property type="project" value="InterPro"/>
</dbReference>
<dbReference type="EMBL" id="JALAZD010000002">
    <property type="protein sequence ID" value="MCI0128317.1"/>
    <property type="molecule type" value="Genomic_DNA"/>
</dbReference>